<gene>
    <name evidence="11" type="ORF">RNJ44_00937</name>
</gene>
<comment type="pathway">
    <text evidence="9">Protein modification; protein ubiquitination.</text>
</comment>
<dbReference type="InterPro" id="IPR044046">
    <property type="entry name" value="E3_ligase_UBR-like_C"/>
</dbReference>
<keyword evidence="3 9" id="KW-0479">Metal-binding</keyword>
<dbReference type="InterPro" id="IPR003126">
    <property type="entry name" value="Znf_UBR"/>
</dbReference>
<keyword evidence="6 9" id="KW-0862">Zinc</keyword>
<evidence type="ECO:0000256" key="2">
    <source>
        <dbReference type="ARBA" id="ARBA00022679"/>
    </source>
</evidence>
<dbReference type="CDD" id="cd19670">
    <property type="entry name" value="UBR-box_UBR1_2_3"/>
    <property type="match status" value="1"/>
</dbReference>
<organism evidence="11 12">
    <name type="scientific">Nakaseomyces bracarensis</name>
    <dbReference type="NCBI Taxonomy" id="273131"/>
    <lineage>
        <taxon>Eukaryota</taxon>
        <taxon>Fungi</taxon>
        <taxon>Dikarya</taxon>
        <taxon>Ascomycota</taxon>
        <taxon>Saccharomycotina</taxon>
        <taxon>Saccharomycetes</taxon>
        <taxon>Saccharomycetales</taxon>
        <taxon>Saccharomycetaceae</taxon>
        <taxon>Nakaseomyces</taxon>
    </lineage>
</organism>
<dbReference type="InterPro" id="IPR055194">
    <property type="entry name" value="UBR1-like_WH"/>
</dbReference>
<evidence type="ECO:0000256" key="7">
    <source>
        <dbReference type="ARBA" id="ARBA00046341"/>
    </source>
</evidence>
<dbReference type="EC" id="2.3.2.27" evidence="9"/>
<feature type="zinc finger region" description="UBR-type" evidence="8">
    <location>
        <begin position="94"/>
        <end position="170"/>
    </location>
</feature>
<dbReference type="PROSITE" id="PS51157">
    <property type="entry name" value="ZF_UBR"/>
    <property type="match status" value="1"/>
</dbReference>
<dbReference type="Gene3D" id="2.10.110.30">
    <property type="match status" value="1"/>
</dbReference>
<dbReference type="Pfam" id="PF22960">
    <property type="entry name" value="WHD_UBR1"/>
    <property type="match status" value="1"/>
</dbReference>
<comment type="similarity">
    <text evidence="7 9">Belongs to the E3 ubiquitin-protein ligase UBR1-like family.</text>
</comment>
<dbReference type="Pfam" id="PF18995">
    <property type="entry name" value="PRT6_C"/>
    <property type="match status" value="1"/>
</dbReference>
<evidence type="ECO:0000256" key="6">
    <source>
        <dbReference type="ARBA" id="ARBA00022833"/>
    </source>
</evidence>
<evidence type="ECO:0000256" key="5">
    <source>
        <dbReference type="ARBA" id="ARBA00022786"/>
    </source>
</evidence>
<name>A0ABR4NQH4_9SACH</name>
<accession>A0ABR4NQH4</accession>
<comment type="catalytic activity">
    <reaction evidence="1 9">
        <text>S-ubiquitinyl-[E2 ubiquitin-conjugating enzyme]-L-cysteine + [acceptor protein]-L-lysine = [E2 ubiquitin-conjugating enzyme]-L-cysteine + N(6)-ubiquitinyl-[acceptor protein]-L-lysine.</text>
        <dbReference type="EC" id="2.3.2.27"/>
    </reaction>
</comment>
<protein>
    <recommendedName>
        <fullName evidence="9">E3 ubiquitin-protein ligase</fullName>
        <ecNumber evidence="9">2.3.2.27</ecNumber>
    </recommendedName>
</protein>
<evidence type="ECO:0000256" key="3">
    <source>
        <dbReference type="ARBA" id="ARBA00022723"/>
    </source>
</evidence>
<evidence type="ECO:0000313" key="11">
    <source>
        <dbReference type="EMBL" id="KAL3230488.1"/>
    </source>
</evidence>
<dbReference type="Proteomes" id="UP001623330">
    <property type="component" value="Unassembled WGS sequence"/>
</dbReference>
<sequence>MGSEQVAINDLQSFLEYLPTLCESRHDNVVEFVLWKAIELSTQIGPDDVPWDDLVSVFKGYDWDSGKLSKILCNDSWKAKFIKESSSIHRHDGCVCNRVCYPPETVYYCFTCTINPVYEICEHCFDKAAHDGHLFTARTVTRAEGKICHCGDPAVFNEPILAYNCKQESSEEPKYEVDLSGRDLHLLTTLNTLFDYLIEYSLHFKESKLENIPLREHSIMTNTYDEKNRFKGTSFDAKLSSNPTPLTQSPSSISNNTNHTYEKWAITINNEDCTMHYMDLASHISRILKQPTEYAIGIVDSLLEESSFAIIVESTNLDKIKRIAQEFESNNVKVSVCNLREIFKQLLIEDIINWILNKCLNDKDSLRFKHILRLSLLDIWNSELPLKPTKKQTSTLNPYISKINLLGGFLVSNEQDSLKPWFNTWDLPSLKNEYMRTILSNYNQRIQEANSPDTIAHFYTLYGSRLQYILTESMMLLCSQSKRELLKIVNSIFSISDESRCFVAAQYLDVYLTLLYKTVSSDPTGYRLCMMSLLSQNIFLEPNFALLAIQCGFIERTLKFAFTLMYFEADDLMPYLSIALHSGFKLPYETIKSRRTIICFKDLCSIMSTNRSPALLLERLETFEAVVSAFASFSSILPLKRETSEHVEFENFDFSAFYFFFSSCLIMLDGYVRNLSMIIDKEKRIELAEKLLNIVINKEFASLLKSRNSYGIEKLNPNMAENTKSLSPQKIPLVKFKICNHVTDIVNFQVGIDTQYLFNPMSYMFKFIVQWARCGRYEELPYNTKELIDFDKIFEDKQKALYISESSLSTLVLIGQVHVGFWVRNGSPIIHQIRMYTKYSMREFTYFSDIFNVQFSMAMSNPNDFMVNYLAKWGLQHWANGVPTCDYPDVDTTLSIVDESLILLIQLLTDMRGISIRSSIDSFEKTLKTEIIHAVSFQSCTYSQIMSTIPEHITKHNAFDIALRKYTKYTAPSGLNDSGLFSLKDEYKEEIDPYYIGLPNGKRYELEQLLRKHISKKNNIEYENSFVPAKKVIDQVKTSTFSNLYGITSVDTFGLFLKNSLDHIKKFGHESLLNRVLHLIHVCVVNNINEFSKIFWREYAIVDTEYCNDHSIGAILYSCLLMDRFTDTHGKIKEIFRIFNSEVAHVNVKEYLMEQTTNFKPDVLLSSLELKSVRDEEFERKKQIAKLRKEKLMRKLARQQKKFIELNCPPQCNNSEQTTATTSAEDLLTLDMNDDTIDSSTETCVFCKMKKDDDQYVYFAYQERNICDEGLLSKLEDILQQGKEVTVTDSISRACGHGSHIRCLGHHMKTARAVHNQTTKNIPIAYGLGVIYCPVCASLCNSILPHLNGMSENKDIDMLMDDGLDLEITEKQDVANAFKCALILYDLYMDGSNNSEPGLNELYQVILKILINTVANFEIRSRDKINVKNVLNVLGTLPCQTHLTCKLLNDLRLFLKEYARRTGASLDNNVNTSIFDLLDGTGFSDVEPIISLKLEHDVITLATHCPHIGDSPERYLSTSDDTINNLGESDTNGHEESLKEFLNRLPDAGSRFRDKIIESLTVFLRRLFTLTQVVSSPHSPTAEVLGECDEDNEIAVYWNYFKIKRSLEEYLCRVVRNECRLMITMMSINDINVLSSVLPVQLVNLPDNLSDFQLQGDSFPDNSANSVATPNADNRGSTSVYHGGNTAGDISDNYSHDIAVCLMCSKQLHMQRLVSHLGFEIGQCTHHARSECPMTNPYGLFLLVRSNAVYITYGQRGVFYPGPYLNQFGERDQEFRYGTPVYLDRTRYDYIKNDILLGNMIPHIVFRLTDGNADLGGWETM</sequence>
<dbReference type="SMART" id="SM00396">
    <property type="entry name" value="ZnF_UBR1"/>
    <property type="match status" value="1"/>
</dbReference>
<comment type="function">
    <text evidence="9">Ubiquitin ligase protein which is a component of the N-end rule pathway. Recognizes and binds to proteins bearing specific N-terminal residues that are destabilizing according to the N-end rule, leading to their ubiquitination and subsequent degradation.</text>
</comment>
<keyword evidence="5 9" id="KW-0833">Ubl conjugation pathway</keyword>
<reference evidence="11 12" key="1">
    <citation type="submission" date="2024-05" db="EMBL/GenBank/DDBJ databases">
        <title>Long read based assembly of the Candida bracarensis genome reveals expanded adhesin content.</title>
        <authorList>
            <person name="Marcet-Houben M."/>
            <person name="Ksiezopolska E."/>
            <person name="Gabaldon T."/>
        </authorList>
    </citation>
    <scope>NUCLEOTIDE SEQUENCE [LARGE SCALE GENOMIC DNA]</scope>
    <source>
        <strain evidence="11 12">CBM6</strain>
    </source>
</reference>
<keyword evidence="4 9" id="KW-0863">Zinc-finger</keyword>
<evidence type="ECO:0000259" key="10">
    <source>
        <dbReference type="PROSITE" id="PS51157"/>
    </source>
</evidence>
<evidence type="ECO:0000256" key="9">
    <source>
        <dbReference type="RuleBase" id="RU366018"/>
    </source>
</evidence>
<dbReference type="PANTHER" id="PTHR21497">
    <property type="entry name" value="UBIQUITIN LIGASE E3 ALPHA-RELATED"/>
    <property type="match status" value="1"/>
</dbReference>
<dbReference type="InterPro" id="IPR039164">
    <property type="entry name" value="UBR1-like"/>
</dbReference>
<keyword evidence="2 9" id="KW-0808">Transferase</keyword>
<comment type="caution">
    <text evidence="11">The sequence shown here is derived from an EMBL/GenBank/DDBJ whole genome shotgun (WGS) entry which is preliminary data.</text>
</comment>
<evidence type="ECO:0000256" key="8">
    <source>
        <dbReference type="PROSITE-ProRule" id="PRU00508"/>
    </source>
</evidence>
<feature type="domain" description="UBR-type" evidence="10">
    <location>
        <begin position="94"/>
        <end position="170"/>
    </location>
</feature>
<keyword evidence="12" id="KW-1185">Reference proteome</keyword>
<evidence type="ECO:0000313" key="12">
    <source>
        <dbReference type="Proteomes" id="UP001623330"/>
    </source>
</evidence>
<dbReference type="PANTHER" id="PTHR21497:SF24">
    <property type="entry name" value="E3 UBIQUITIN-PROTEIN LIGASE UBR1"/>
    <property type="match status" value="1"/>
</dbReference>
<dbReference type="EMBL" id="JBEVYD010000009">
    <property type="protein sequence ID" value="KAL3230488.1"/>
    <property type="molecule type" value="Genomic_DNA"/>
</dbReference>
<evidence type="ECO:0000256" key="1">
    <source>
        <dbReference type="ARBA" id="ARBA00000900"/>
    </source>
</evidence>
<proteinExistence type="inferred from homology"/>
<dbReference type="Pfam" id="PF02207">
    <property type="entry name" value="zf-UBR"/>
    <property type="match status" value="1"/>
</dbReference>
<evidence type="ECO:0000256" key="4">
    <source>
        <dbReference type="ARBA" id="ARBA00022771"/>
    </source>
</evidence>